<name>A0AAE0NDR7_9PEZI</name>
<dbReference type="InterPro" id="IPR036779">
    <property type="entry name" value="LysM_dom_sf"/>
</dbReference>
<comment type="caution">
    <text evidence="6">The sequence shown here is derived from an EMBL/GenBank/DDBJ whole genome shotgun (WGS) entry which is preliminary data.</text>
</comment>
<dbReference type="EMBL" id="JAULSN010000002">
    <property type="protein sequence ID" value="KAK3379624.1"/>
    <property type="molecule type" value="Genomic_DNA"/>
</dbReference>
<feature type="region of interest" description="Disordered" evidence="4">
    <location>
        <begin position="251"/>
        <end position="275"/>
    </location>
</feature>
<dbReference type="PANTHER" id="PTHR34997:SF18">
    <property type="entry name" value="LYSM DOMAIN-CONTAINING PROTEIN"/>
    <property type="match status" value="1"/>
</dbReference>
<proteinExistence type="inferred from homology"/>
<reference evidence="6" key="2">
    <citation type="submission" date="2023-06" db="EMBL/GenBank/DDBJ databases">
        <authorList>
            <consortium name="Lawrence Berkeley National Laboratory"/>
            <person name="Haridas S."/>
            <person name="Hensen N."/>
            <person name="Bonometti L."/>
            <person name="Westerberg I."/>
            <person name="Brannstrom I.O."/>
            <person name="Guillou S."/>
            <person name="Cros-Aarteil S."/>
            <person name="Calhoun S."/>
            <person name="Kuo A."/>
            <person name="Mondo S."/>
            <person name="Pangilinan J."/>
            <person name="Riley R."/>
            <person name="Labutti K."/>
            <person name="Andreopoulos B."/>
            <person name="Lipzen A."/>
            <person name="Chen C."/>
            <person name="Yanf M."/>
            <person name="Daum C."/>
            <person name="Ng V."/>
            <person name="Clum A."/>
            <person name="Steindorff A."/>
            <person name="Ohm R."/>
            <person name="Martin F."/>
            <person name="Silar P."/>
            <person name="Natvig D."/>
            <person name="Lalanne C."/>
            <person name="Gautier V."/>
            <person name="Ament-Velasquez S.L."/>
            <person name="Kruys A."/>
            <person name="Hutchinson M.I."/>
            <person name="Powell A.J."/>
            <person name="Barry K."/>
            <person name="Miller A.N."/>
            <person name="Grigoriev I.V."/>
            <person name="Debuchy R."/>
            <person name="Gladieux P."/>
            <person name="Thoren M.H."/>
            <person name="Johannesson H."/>
        </authorList>
    </citation>
    <scope>NUCLEOTIDE SEQUENCE</scope>
    <source>
        <strain evidence="6">CBS 958.72</strain>
    </source>
</reference>
<feature type="domain" description="LysM" evidence="5">
    <location>
        <begin position="141"/>
        <end position="188"/>
    </location>
</feature>
<evidence type="ECO:0000313" key="6">
    <source>
        <dbReference type="EMBL" id="KAK3379624.1"/>
    </source>
</evidence>
<gene>
    <name evidence="6" type="ORF">B0T24DRAFT_675386</name>
</gene>
<feature type="compositionally biased region" description="Low complexity" evidence="4">
    <location>
        <begin position="251"/>
        <end position="267"/>
    </location>
</feature>
<evidence type="ECO:0000259" key="5">
    <source>
        <dbReference type="PROSITE" id="PS51782"/>
    </source>
</evidence>
<accession>A0AAE0NDR7</accession>
<dbReference type="Proteomes" id="UP001287356">
    <property type="component" value="Unassembled WGS sequence"/>
</dbReference>
<protein>
    <recommendedName>
        <fullName evidence="5">LysM domain-containing protein</fullName>
    </recommendedName>
</protein>
<dbReference type="Gene3D" id="3.10.350.10">
    <property type="entry name" value="LysM domain"/>
    <property type="match status" value="3"/>
</dbReference>
<dbReference type="Pfam" id="PF01476">
    <property type="entry name" value="LysM"/>
    <property type="match status" value="2"/>
</dbReference>
<dbReference type="PANTHER" id="PTHR34997">
    <property type="entry name" value="AM15"/>
    <property type="match status" value="1"/>
</dbReference>
<dbReference type="InterPro" id="IPR052210">
    <property type="entry name" value="LysM1-like"/>
</dbReference>
<dbReference type="GO" id="GO:0008061">
    <property type="term" value="F:chitin binding"/>
    <property type="evidence" value="ECO:0007669"/>
    <property type="project" value="UniProtKB-KW"/>
</dbReference>
<dbReference type="PROSITE" id="PS51782">
    <property type="entry name" value="LYSM"/>
    <property type="match status" value="1"/>
</dbReference>
<dbReference type="InterPro" id="IPR018392">
    <property type="entry name" value="LysM"/>
</dbReference>
<organism evidence="6 7">
    <name type="scientific">Lasiosphaeria ovina</name>
    <dbReference type="NCBI Taxonomy" id="92902"/>
    <lineage>
        <taxon>Eukaryota</taxon>
        <taxon>Fungi</taxon>
        <taxon>Dikarya</taxon>
        <taxon>Ascomycota</taxon>
        <taxon>Pezizomycotina</taxon>
        <taxon>Sordariomycetes</taxon>
        <taxon>Sordariomycetidae</taxon>
        <taxon>Sordariales</taxon>
        <taxon>Lasiosphaeriaceae</taxon>
        <taxon>Lasiosphaeria</taxon>
    </lineage>
</organism>
<evidence type="ECO:0000256" key="2">
    <source>
        <dbReference type="ARBA" id="ARBA00023026"/>
    </source>
</evidence>
<reference evidence="6" key="1">
    <citation type="journal article" date="2023" name="Mol. Phylogenet. Evol.">
        <title>Genome-scale phylogeny and comparative genomics of the fungal order Sordariales.</title>
        <authorList>
            <person name="Hensen N."/>
            <person name="Bonometti L."/>
            <person name="Westerberg I."/>
            <person name="Brannstrom I.O."/>
            <person name="Guillou S."/>
            <person name="Cros-Aarteil S."/>
            <person name="Calhoun S."/>
            <person name="Haridas S."/>
            <person name="Kuo A."/>
            <person name="Mondo S."/>
            <person name="Pangilinan J."/>
            <person name="Riley R."/>
            <person name="LaButti K."/>
            <person name="Andreopoulos B."/>
            <person name="Lipzen A."/>
            <person name="Chen C."/>
            <person name="Yan M."/>
            <person name="Daum C."/>
            <person name="Ng V."/>
            <person name="Clum A."/>
            <person name="Steindorff A."/>
            <person name="Ohm R.A."/>
            <person name="Martin F."/>
            <person name="Silar P."/>
            <person name="Natvig D.O."/>
            <person name="Lalanne C."/>
            <person name="Gautier V."/>
            <person name="Ament-Velasquez S.L."/>
            <person name="Kruys A."/>
            <person name="Hutchinson M.I."/>
            <person name="Powell A.J."/>
            <person name="Barry K."/>
            <person name="Miller A.N."/>
            <person name="Grigoriev I.V."/>
            <person name="Debuchy R."/>
            <person name="Gladieux P."/>
            <person name="Hiltunen Thoren M."/>
            <person name="Johannesson H."/>
        </authorList>
    </citation>
    <scope>NUCLEOTIDE SEQUENCE</scope>
    <source>
        <strain evidence="6">CBS 958.72</strain>
    </source>
</reference>
<dbReference type="CDD" id="cd00118">
    <property type="entry name" value="LysM"/>
    <property type="match status" value="1"/>
</dbReference>
<keyword evidence="2" id="KW-0843">Virulence</keyword>
<evidence type="ECO:0000256" key="1">
    <source>
        <dbReference type="ARBA" id="ARBA00022669"/>
    </source>
</evidence>
<evidence type="ECO:0000313" key="7">
    <source>
        <dbReference type="Proteomes" id="UP001287356"/>
    </source>
</evidence>
<comment type="similarity">
    <text evidence="3">Belongs to the secreted LysM effector family.</text>
</comment>
<keyword evidence="1" id="KW-0147">Chitin-binding</keyword>
<evidence type="ECO:0000256" key="3">
    <source>
        <dbReference type="ARBA" id="ARBA00044955"/>
    </source>
</evidence>
<dbReference type="AlphaFoldDB" id="A0AAE0NDR7"/>
<sequence>MALSNGELKKLVKDFGHLLIGRYGRIGIPLLLIAQVFSTFVLPPTSFTVIPSITNVPNYTTTYLSPTTSINISTNSVSIVPSAVQSYASLTAFFPTTMNDTLAGWTIPDLPDNSTSAANTTTTPGGPPGPTQTGVAANCDAWYVVQANDNCQAIVAKFGNFTLAQFYSWNPAVGSSYSYLIPTDAFESHMTTTTAPSPLLPSTDPSCKSYYYVMPGDSCYNIGQTYKISADELRQPPGQRVICVGAPCTSSSAKPSSTTHTTSASPTVPLPLEPSTDPQCTTYHHVVTGDTCAALESTYKITAAQVLSGYGGAVGLLCLARSEA</sequence>
<keyword evidence="7" id="KW-1185">Reference proteome</keyword>
<evidence type="ECO:0000256" key="4">
    <source>
        <dbReference type="SAM" id="MobiDB-lite"/>
    </source>
</evidence>